<dbReference type="EMBL" id="KQ248398">
    <property type="protein sequence ID" value="KNC71643.1"/>
    <property type="molecule type" value="Genomic_DNA"/>
</dbReference>
<dbReference type="GO" id="GO:0005675">
    <property type="term" value="C:transcription factor TFIIH holo complex"/>
    <property type="evidence" value="ECO:0007669"/>
    <property type="project" value="TreeGrafter"/>
</dbReference>
<feature type="non-terminal residue" evidence="2">
    <location>
        <position position="84"/>
    </location>
</feature>
<dbReference type="GeneID" id="25916323"/>
<dbReference type="AlphaFoldDB" id="A0A0L0F661"/>
<dbReference type="GO" id="GO:0006289">
    <property type="term" value="P:nucleotide-excision repair"/>
    <property type="evidence" value="ECO:0007669"/>
    <property type="project" value="InterPro"/>
</dbReference>
<dbReference type="PANTHER" id="PTHR13152:SF0">
    <property type="entry name" value="GENERAL TRANSCRIPTION FACTOR IIH SUBUNIT 4"/>
    <property type="match status" value="1"/>
</dbReference>
<accession>A0A0L0F661</accession>
<dbReference type="InterPro" id="IPR004598">
    <property type="entry name" value="TFIIH_p52/Tfb2"/>
</dbReference>
<sequence length="84" mass="9583">MSSSSGAVAASASSDREMRTIYTFLIRQPQMVLSSLYEHSLSCLAVFRTLSPVGRHYVMRLLYTKDPIELSDIEVWCTDRTLHR</sequence>
<evidence type="ECO:0000256" key="1">
    <source>
        <dbReference type="RuleBase" id="RU364024"/>
    </source>
</evidence>
<reference evidence="2 3" key="1">
    <citation type="submission" date="2011-02" db="EMBL/GenBank/DDBJ databases">
        <title>The Genome Sequence of Sphaeroforma arctica JP610.</title>
        <authorList>
            <consortium name="The Broad Institute Genome Sequencing Platform"/>
            <person name="Russ C."/>
            <person name="Cuomo C."/>
            <person name="Young S.K."/>
            <person name="Zeng Q."/>
            <person name="Gargeya S."/>
            <person name="Alvarado L."/>
            <person name="Berlin A."/>
            <person name="Chapman S.B."/>
            <person name="Chen Z."/>
            <person name="Freedman E."/>
            <person name="Gellesch M."/>
            <person name="Goldberg J."/>
            <person name="Griggs A."/>
            <person name="Gujja S."/>
            <person name="Heilman E."/>
            <person name="Heiman D."/>
            <person name="Howarth C."/>
            <person name="Mehta T."/>
            <person name="Neiman D."/>
            <person name="Pearson M."/>
            <person name="Roberts A."/>
            <person name="Saif S."/>
            <person name="Shea T."/>
            <person name="Shenoy N."/>
            <person name="Sisk P."/>
            <person name="Stolte C."/>
            <person name="Sykes S."/>
            <person name="White J."/>
            <person name="Yandava C."/>
            <person name="Burger G."/>
            <person name="Gray M.W."/>
            <person name="Holland P.W.H."/>
            <person name="King N."/>
            <person name="Lang F.B.F."/>
            <person name="Roger A.J."/>
            <person name="Ruiz-Trillo I."/>
            <person name="Haas B."/>
            <person name="Nusbaum C."/>
            <person name="Birren B."/>
        </authorList>
    </citation>
    <scope>NUCLEOTIDE SEQUENCE [LARGE SCALE GENOMIC DNA]</scope>
    <source>
        <strain evidence="2 3">JP610</strain>
    </source>
</reference>
<keyword evidence="1" id="KW-0805">Transcription regulation</keyword>
<protein>
    <recommendedName>
        <fullName evidence="1">General transcription factor IIH subunit 4</fullName>
    </recommendedName>
</protein>
<keyword evidence="1" id="KW-0539">Nucleus</keyword>
<dbReference type="GO" id="GO:0003690">
    <property type="term" value="F:double-stranded DNA binding"/>
    <property type="evidence" value="ECO:0007669"/>
    <property type="project" value="TreeGrafter"/>
</dbReference>
<gene>
    <name evidence="2" type="ORF">SARC_15819</name>
</gene>
<evidence type="ECO:0000313" key="2">
    <source>
        <dbReference type="EMBL" id="KNC71643.1"/>
    </source>
</evidence>
<dbReference type="PANTHER" id="PTHR13152">
    <property type="entry name" value="TFIIH, POLYPEPTIDE 4"/>
    <property type="match status" value="1"/>
</dbReference>
<dbReference type="GO" id="GO:0000439">
    <property type="term" value="C:transcription factor TFIIH core complex"/>
    <property type="evidence" value="ECO:0007669"/>
    <property type="project" value="InterPro"/>
</dbReference>
<name>A0A0L0F661_9EUKA</name>
<dbReference type="RefSeq" id="XP_014145545.1">
    <property type="nucleotide sequence ID" value="XM_014290070.1"/>
</dbReference>
<comment type="function">
    <text evidence="1">Component of the general transcription and DNA repair factor IIH (TFIIH) core complex which is involved in general and transcription-coupled nucleotide excision repair (NER) of damaged DNA.</text>
</comment>
<organism evidence="2 3">
    <name type="scientific">Sphaeroforma arctica JP610</name>
    <dbReference type="NCBI Taxonomy" id="667725"/>
    <lineage>
        <taxon>Eukaryota</taxon>
        <taxon>Ichthyosporea</taxon>
        <taxon>Ichthyophonida</taxon>
        <taxon>Sphaeroforma</taxon>
    </lineage>
</organism>
<keyword evidence="1" id="KW-0227">DNA damage</keyword>
<keyword evidence="1" id="KW-0234">DNA repair</keyword>
<dbReference type="OrthoDB" id="364513at2759"/>
<comment type="subcellular location">
    <subcellularLocation>
        <location evidence="1">Nucleus</location>
    </subcellularLocation>
</comment>
<proteinExistence type="inferred from homology"/>
<keyword evidence="1" id="KW-0804">Transcription</keyword>
<dbReference type="Proteomes" id="UP000054560">
    <property type="component" value="Unassembled WGS sequence"/>
</dbReference>
<keyword evidence="3" id="KW-1185">Reference proteome</keyword>
<comment type="similarity">
    <text evidence="1">Belongs to the TFB2 family.</text>
</comment>
<dbReference type="Pfam" id="PF03849">
    <property type="entry name" value="Tfb2"/>
    <property type="match status" value="1"/>
</dbReference>
<dbReference type="GO" id="GO:0001671">
    <property type="term" value="F:ATPase activator activity"/>
    <property type="evidence" value="ECO:0007669"/>
    <property type="project" value="InterPro"/>
</dbReference>
<evidence type="ECO:0000313" key="3">
    <source>
        <dbReference type="Proteomes" id="UP000054560"/>
    </source>
</evidence>